<dbReference type="PANTHER" id="PTHR22744">
    <property type="entry name" value="HELIX LOOP HELIX PROTEIN 21-RELATED"/>
    <property type="match status" value="1"/>
</dbReference>
<dbReference type="eggNOG" id="ENOG502T1BG">
    <property type="taxonomic scope" value="Eukaryota"/>
</dbReference>
<accession>A0A1I7UQF2</accession>
<organism evidence="2 3">
    <name type="scientific">Caenorhabditis tropicalis</name>
    <dbReference type="NCBI Taxonomy" id="1561998"/>
    <lineage>
        <taxon>Eukaryota</taxon>
        <taxon>Metazoa</taxon>
        <taxon>Ecdysozoa</taxon>
        <taxon>Nematoda</taxon>
        <taxon>Chromadorea</taxon>
        <taxon>Rhabditida</taxon>
        <taxon>Rhabditina</taxon>
        <taxon>Rhabditomorpha</taxon>
        <taxon>Rhabditoidea</taxon>
        <taxon>Rhabditidae</taxon>
        <taxon>Peloderinae</taxon>
        <taxon>Caenorhabditis</taxon>
    </lineage>
</organism>
<evidence type="ECO:0000259" key="1">
    <source>
        <dbReference type="PROSITE" id="PS50097"/>
    </source>
</evidence>
<dbReference type="AlphaFoldDB" id="A0A1I7UQF2"/>
<sequence length="326" mass="37766">MKPQKVQEPTHSRFGINNNFPIDVILMQPTTSHETFLERSDYVDFESRSRLRNWPISVGEKIFYVDAAIFSKHSEYFRILMENTTFVENTNGLLKIQDESPEDILTLISVLSPNSLGLYPDAIDERNVCKVLRLSDKYLMGNLKHNCIDYLREYRPNAQCLSDTFHLFYHLCFSLNVEYEHDATLADVAIEAMYSCLSELSNPQNVSDFYQFLLNLQKSSSQDEIVNLKRVADAVLHGGAIFRHRISFNEEVQGLGCHQCSMRPRTRQSRSKNSIHHFSIKYILVIFPGKPFILSLCKSCNREVCAQCRRSLCPSLFEEWINELRS</sequence>
<dbReference type="InterPro" id="IPR000210">
    <property type="entry name" value="BTB/POZ_dom"/>
</dbReference>
<dbReference type="Proteomes" id="UP000095282">
    <property type="component" value="Unplaced"/>
</dbReference>
<dbReference type="Gene3D" id="3.30.710.10">
    <property type="entry name" value="Potassium Channel Kv1.1, Chain A"/>
    <property type="match status" value="1"/>
</dbReference>
<dbReference type="STRING" id="1561998.A0A1I7UQF2"/>
<dbReference type="PANTHER" id="PTHR22744:SF14">
    <property type="entry name" value="BTB DOMAIN-CONTAINING PROTEIN-RELATED"/>
    <property type="match status" value="1"/>
</dbReference>
<feature type="domain" description="BTB" evidence="1">
    <location>
        <begin position="52"/>
        <end position="120"/>
    </location>
</feature>
<dbReference type="InterPro" id="IPR011333">
    <property type="entry name" value="SKP1/BTB/POZ_sf"/>
</dbReference>
<dbReference type="PROSITE" id="PS50097">
    <property type="entry name" value="BTB"/>
    <property type="match status" value="1"/>
</dbReference>
<evidence type="ECO:0000313" key="2">
    <source>
        <dbReference type="Proteomes" id="UP000095282"/>
    </source>
</evidence>
<dbReference type="SMART" id="SM00225">
    <property type="entry name" value="BTB"/>
    <property type="match status" value="1"/>
</dbReference>
<dbReference type="SUPFAM" id="SSF54695">
    <property type="entry name" value="POZ domain"/>
    <property type="match status" value="1"/>
</dbReference>
<dbReference type="Pfam" id="PF00651">
    <property type="entry name" value="BTB"/>
    <property type="match status" value="1"/>
</dbReference>
<protein>
    <submittedName>
        <fullName evidence="3">BTB domain-containing protein</fullName>
    </submittedName>
</protein>
<keyword evidence="2" id="KW-1185">Reference proteome</keyword>
<proteinExistence type="predicted"/>
<dbReference type="WBParaSite" id="Csp11.Scaffold630.g18310.t1">
    <property type="protein sequence ID" value="Csp11.Scaffold630.g18310.t1"/>
    <property type="gene ID" value="Csp11.Scaffold630.g18310"/>
</dbReference>
<name>A0A1I7UQF2_9PELO</name>
<evidence type="ECO:0000313" key="3">
    <source>
        <dbReference type="WBParaSite" id="Csp11.Scaffold630.g18310.t1"/>
    </source>
</evidence>
<reference evidence="3" key="1">
    <citation type="submission" date="2016-11" db="UniProtKB">
        <authorList>
            <consortium name="WormBaseParasite"/>
        </authorList>
    </citation>
    <scope>IDENTIFICATION</scope>
</reference>